<protein>
    <submittedName>
        <fullName evidence="2">Uncharacterized protein</fullName>
    </submittedName>
</protein>
<proteinExistence type="predicted"/>
<dbReference type="Proteomes" id="UP001295684">
    <property type="component" value="Unassembled WGS sequence"/>
</dbReference>
<keyword evidence="1" id="KW-0175">Coiled coil</keyword>
<feature type="coiled-coil region" evidence="1">
    <location>
        <begin position="145"/>
        <end position="193"/>
    </location>
</feature>
<keyword evidence="3" id="KW-1185">Reference proteome</keyword>
<comment type="caution">
    <text evidence="2">The sequence shown here is derived from an EMBL/GenBank/DDBJ whole genome shotgun (WGS) entry which is preliminary data.</text>
</comment>
<evidence type="ECO:0000313" key="3">
    <source>
        <dbReference type="Proteomes" id="UP001295684"/>
    </source>
</evidence>
<sequence>MKSFPFCQFKNCNYEAKYYILGVQSYLCEAHFVMKYSQGDGVRLTTPAEVKERIEKVEKALKIFLVTSQTKQDRAVKERILKFCDELTCQLIVIKAKLVEVDFKELFYEYTALKNQVNSIQTLIDDEIDFIQFTREFFWSLIGEDYQQENNNEAHNEQIDKLQEELKLKEAKIEELEKENSDLLRTIQGLTSHKAKVVQIGEERDREDRIEASDFNDLYKYIVGETISVGPEYKLKLILKDIKHMEFLKCLDSPIPALNQINLESIPKNDECVKHFLRTSFPVRVQKFHFGYRTELSDINDYVEDVGGVNQSVEERFYIWSFEIGAENLAFLLSMYRNIRFFGTPYCKLDLDQVPDLAEALDGTTIEGLDLYNCGHPSLGNWSKKPSRFDNLIKGLGASEDLKQSLKEVNLAGCGMERYAARQILDSYGFQNADIRV</sequence>
<dbReference type="AlphaFoldDB" id="A0AAD1U8K8"/>
<name>A0AAD1U8K8_EUPCR</name>
<organism evidence="2 3">
    <name type="scientific">Euplotes crassus</name>
    <dbReference type="NCBI Taxonomy" id="5936"/>
    <lineage>
        <taxon>Eukaryota</taxon>
        <taxon>Sar</taxon>
        <taxon>Alveolata</taxon>
        <taxon>Ciliophora</taxon>
        <taxon>Intramacronucleata</taxon>
        <taxon>Spirotrichea</taxon>
        <taxon>Hypotrichia</taxon>
        <taxon>Euplotida</taxon>
        <taxon>Euplotidae</taxon>
        <taxon>Moneuplotes</taxon>
    </lineage>
</organism>
<evidence type="ECO:0000313" key="2">
    <source>
        <dbReference type="EMBL" id="CAI2363948.1"/>
    </source>
</evidence>
<gene>
    <name evidence="2" type="ORF">ECRASSUSDP1_LOCUS5288</name>
</gene>
<evidence type="ECO:0000256" key="1">
    <source>
        <dbReference type="SAM" id="Coils"/>
    </source>
</evidence>
<reference evidence="2" key="1">
    <citation type="submission" date="2023-07" db="EMBL/GenBank/DDBJ databases">
        <authorList>
            <consortium name="AG Swart"/>
            <person name="Singh M."/>
            <person name="Singh A."/>
            <person name="Seah K."/>
            <person name="Emmerich C."/>
        </authorList>
    </citation>
    <scope>NUCLEOTIDE SEQUENCE</scope>
    <source>
        <strain evidence="2">DP1</strain>
    </source>
</reference>
<dbReference type="EMBL" id="CAMPGE010005102">
    <property type="protein sequence ID" value="CAI2363948.1"/>
    <property type="molecule type" value="Genomic_DNA"/>
</dbReference>
<accession>A0AAD1U8K8</accession>